<dbReference type="Pfam" id="PF00805">
    <property type="entry name" value="Pentapeptide"/>
    <property type="match status" value="1"/>
</dbReference>
<evidence type="ECO:0000313" key="1">
    <source>
        <dbReference type="EMBL" id="CDY65672.1"/>
    </source>
</evidence>
<dbReference type="SUPFAM" id="SSF141571">
    <property type="entry name" value="Pentapeptide repeat-like"/>
    <property type="match status" value="1"/>
</dbReference>
<dbReference type="Gramene" id="CDY65672">
    <property type="protein sequence ID" value="CDY65672"/>
    <property type="gene ID" value="GSBRNA2T00047973001"/>
</dbReference>
<dbReference type="EMBL" id="LK034890">
    <property type="protein sequence ID" value="CDY65672.1"/>
    <property type="molecule type" value="Genomic_DNA"/>
</dbReference>
<dbReference type="Gene3D" id="2.160.20.80">
    <property type="entry name" value="E3 ubiquitin-protein ligase SopA"/>
    <property type="match status" value="1"/>
</dbReference>
<reference evidence="1" key="2">
    <citation type="submission" date="2014-06" db="EMBL/GenBank/DDBJ databases">
        <authorList>
            <person name="Genoscope - CEA"/>
        </authorList>
    </citation>
    <scope>NUCLEOTIDE SEQUENCE</scope>
</reference>
<proteinExistence type="predicted"/>
<dbReference type="InterPro" id="IPR001646">
    <property type="entry name" value="5peptide_repeat"/>
</dbReference>
<dbReference type="AlphaFoldDB" id="A0A078JJZ4"/>
<dbReference type="PaxDb" id="3708-A0A078JJZ4"/>
<gene>
    <name evidence="1" type="primary">BnaUnng01160D</name>
    <name evidence="1" type="ORF">GSBRNA2T00047973001</name>
</gene>
<reference evidence="1" key="1">
    <citation type="journal article" date="2014" name="Science">
        <title>Plant genetics. Early allopolyploid evolution in the post-Neolithic Brassica napus oilseed genome.</title>
        <authorList>
            <person name="Chalhoub B."/>
            <person name="Denoeud F."/>
            <person name="Liu S."/>
            <person name="Parkin I.A."/>
            <person name="Tang H."/>
            <person name="Wang X."/>
            <person name="Chiquet J."/>
            <person name="Belcram H."/>
            <person name="Tong C."/>
            <person name="Samans B."/>
            <person name="Correa M."/>
            <person name="Da Silva C."/>
            <person name="Just J."/>
            <person name="Falentin C."/>
            <person name="Koh C.S."/>
            <person name="Le Clainche I."/>
            <person name="Bernard M."/>
            <person name="Bento P."/>
            <person name="Noel B."/>
            <person name="Labadie K."/>
            <person name="Alberti A."/>
            <person name="Charles M."/>
            <person name="Arnaud D."/>
            <person name="Guo H."/>
            <person name="Daviaud C."/>
            <person name="Alamery S."/>
            <person name="Jabbari K."/>
            <person name="Zhao M."/>
            <person name="Edger P.P."/>
            <person name="Chelaifa H."/>
            <person name="Tack D."/>
            <person name="Lassalle G."/>
            <person name="Mestiri I."/>
            <person name="Schnel N."/>
            <person name="Le Paslier M.C."/>
            <person name="Fan G."/>
            <person name="Renault V."/>
            <person name="Bayer P.E."/>
            <person name="Golicz A.A."/>
            <person name="Manoli S."/>
            <person name="Lee T.H."/>
            <person name="Thi V.H."/>
            <person name="Chalabi S."/>
            <person name="Hu Q."/>
            <person name="Fan C."/>
            <person name="Tollenaere R."/>
            <person name="Lu Y."/>
            <person name="Battail C."/>
            <person name="Shen J."/>
            <person name="Sidebottom C.H."/>
            <person name="Wang X."/>
            <person name="Canaguier A."/>
            <person name="Chauveau A."/>
            <person name="Berard A."/>
            <person name="Deniot G."/>
            <person name="Guan M."/>
            <person name="Liu Z."/>
            <person name="Sun F."/>
            <person name="Lim Y.P."/>
            <person name="Lyons E."/>
            <person name="Town C.D."/>
            <person name="Bancroft I."/>
            <person name="Wang X."/>
            <person name="Meng J."/>
            <person name="Ma J."/>
            <person name="Pires J.C."/>
            <person name="King G.J."/>
            <person name="Brunel D."/>
            <person name="Delourme R."/>
            <person name="Renard M."/>
            <person name="Aury J.M."/>
            <person name="Adams K.L."/>
            <person name="Batley J."/>
            <person name="Snowdon R.J."/>
            <person name="Tost J."/>
            <person name="Edwards D."/>
            <person name="Zhou Y."/>
            <person name="Hua W."/>
            <person name="Sharpe A.G."/>
            <person name="Paterson A.H."/>
            <person name="Guan C."/>
            <person name="Wincker P."/>
        </authorList>
    </citation>
    <scope>NUCLEOTIDE SEQUENCE [LARGE SCALE GENOMIC DNA]</scope>
</reference>
<sequence>MIEGLTAKMGAVEKIVREGWKEDQTKAGSSTDVPEANNLMETKLRRTELKKAETTKAKLRKAKLRKANLRKAKLRKQFPNPTE</sequence>
<protein>
    <submittedName>
        <fullName evidence="1">BnaUnng01160D protein</fullName>
    </submittedName>
</protein>
<name>A0A078JJZ4_BRANA</name>
<accession>A0A078JJZ4</accession>
<dbReference type="SMR" id="A0A078JJZ4"/>
<organism evidence="1">
    <name type="scientific">Brassica napus</name>
    <name type="common">Rape</name>
    <dbReference type="NCBI Taxonomy" id="3708"/>
    <lineage>
        <taxon>Eukaryota</taxon>
        <taxon>Viridiplantae</taxon>
        <taxon>Streptophyta</taxon>
        <taxon>Embryophyta</taxon>
        <taxon>Tracheophyta</taxon>
        <taxon>Spermatophyta</taxon>
        <taxon>Magnoliopsida</taxon>
        <taxon>eudicotyledons</taxon>
        <taxon>Gunneridae</taxon>
        <taxon>Pentapetalae</taxon>
        <taxon>rosids</taxon>
        <taxon>malvids</taxon>
        <taxon>Brassicales</taxon>
        <taxon>Brassicaceae</taxon>
        <taxon>Brassiceae</taxon>
        <taxon>Brassica</taxon>
    </lineage>
</organism>